<dbReference type="InterPro" id="IPR006603">
    <property type="entry name" value="PQ-loop_rpt"/>
</dbReference>
<evidence type="ECO:0000313" key="9">
    <source>
        <dbReference type="EMBL" id="CAG6715106.1"/>
    </source>
</evidence>
<protein>
    <recommendedName>
        <fullName evidence="8">Mannose-P-dolichol utilization defect 1 protein homolog</fullName>
    </recommendedName>
</protein>
<comment type="subcellular location">
    <subcellularLocation>
        <location evidence="1">Membrane</location>
        <topology evidence="1">Multi-pass membrane protein</topology>
    </subcellularLocation>
</comment>
<evidence type="ECO:0000256" key="2">
    <source>
        <dbReference type="ARBA" id="ARBA00022448"/>
    </source>
</evidence>
<evidence type="ECO:0000256" key="5">
    <source>
        <dbReference type="ARBA" id="ARBA00022989"/>
    </source>
</evidence>
<evidence type="ECO:0000256" key="7">
    <source>
        <dbReference type="ARBA" id="ARBA00038475"/>
    </source>
</evidence>
<dbReference type="AlphaFoldDB" id="A0A8D8V4K2"/>
<dbReference type="SMART" id="SM00679">
    <property type="entry name" value="CTNS"/>
    <property type="match status" value="1"/>
</dbReference>
<comment type="similarity">
    <text evidence="7">Belongs to the MPDU1 (TC 2.A.43.3) family.</text>
</comment>
<organism evidence="9">
    <name type="scientific">Cacopsylla melanoneura</name>
    <dbReference type="NCBI Taxonomy" id="428564"/>
    <lineage>
        <taxon>Eukaryota</taxon>
        <taxon>Metazoa</taxon>
        <taxon>Ecdysozoa</taxon>
        <taxon>Arthropoda</taxon>
        <taxon>Hexapoda</taxon>
        <taxon>Insecta</taxon>
        <taxon>Pterygota</taxon>
        <taxon>Neoptera</taxon>
        <taxon>Paraneoptera</taxon>
        <taxon>Hemiptera</taxon>
        <taxon>Sternorrhyncha</taxon>
        <taxon>Psylloidea</taxon>
        <taxon>Psyllidae</taxon>
        <taxon>Psyllinae</taxon>
        <taxon>Cacopsylla</taxon>
    </lineage>
</organism>
<evidence type="ECO:0000256" key="4">
    <source>
        <dbReference type="ARBA" id="ARBA00022737"/>
    </source>
</evidence>
<proteinExistence type="inferred from homology"/>
<evidence type="ECO:0000256" key="6">
    <source>
        <dbReference type="ARBA" id="ARBA00023136"/>
    </source>
</evidence>
<dbReference type="GO" id="GO:0016020">
    <property type="term" value="C:membrane"/>
    <property type="evidence" value="ECO:0007669"/>
    <property type="project" value="UniProtKB-SubCell"/>
</dbReference>
<keyword evidence="6" id="KW-0472">Membrane</keyword>
<evidence type="ECO:0000256" key="8">
    <source>
        <dbReference type="ARBA" id="ARBA00067517"/>
    </source>
</evidence>
<dbReference type="InterPro" id="IPR016817">
    <property type="entry name" value="MannP-dilichol_defect-1"/>
</dbReference>
<keyword evidence="5" id="KW-1133">Transmembrane helix</keyword>
<dbReference type="GO" id="GO:0009312">
    <property type="term" value="P:oligosaccharide biosynthetic process"/>
    <property type="evidence" value="ECO:0007669"/>
    <property type="project" value="TreeGrafter"/>
</dbReference>
<sequence>MEDLFKSATSVLITPKCHDVFFKDWNFLNEECLKSLLSRGLGLGIVAGSLLVKLPQIVKIYSEKSAEGISFWGVLCELLAIVANTAYSFVNRFPFSCHHDSSVNLHNVHGHRHWVRSCHWPCRLCSDEWSGSFVHPVVYAGSLYTTYAGWKAPPSVHKLQESQRGTTVTGNLSSSIPGLCGPSIYLCA</sequence>
<keyword evidence="3" id="KW-0812">Transmembrane</keyword>
<dbReference type="Pfam" id="PF04193">
    <property type="entry name" value="PQ-loop"/>
    <property type="match status" value="1"/>
</dbReference>
<dbReference type="Gene3D" id="1.20.1280.290">
    <property type="match status" value="1"/>
</dbReference>
<dbReference type="PANTHER" id="PTHR12226">
    <property type="entry name" value="MANNOSE-P-DOLICHOL UTILIZATION DEFECT 1 LEC35 -RELATED"/>
    <property type="match status" value="1"/>
</dbReference>
<name>A0A8D8V4K2_9HEMI</name>
<dbReference type="FunFam" id="1.20.1280.290:FF:000006">
    <property type="entry name" value="mannose-P-dolichol utilization defect 1 protein"/>
    <property type="match status" value="1"/>
</dbReference>
<keyword evidence="4" id="KW-0677">Repeat</keyword>
<reference evidence="9" key="1">
    <citation type="submission" date="2021-05" db="EMBL/GenBank/DDBJ databases">
        <authorList>
            <person name="Alioto T."/>
            <person name="Alioto T."/>
            <person name="Gomez Garrido J."/>
        </authorList>
    </citation>
    <scope>NUCLEOTIDE SEQUENCE</scope>
</reference>
<keyword evidence="2" id="KW-0813">Transport</keyword>
<dbReference type="PANTHER" id="PTHR12226:SF2">
    <property type="entry name" value="MANNOSE-P-DOLICHOL UTILIZATION DEFECT 1 PROTEIN"/>
    <property type="match status" value="1"/>
</dbReference>
<accession>A0A8D8V4K2</accession>
<dbReference type="EMBL" id="HBUF01352701">
    <property type="protein sequence ID" value="CAG6715106.1"/>
    <property type="molecule type" value="Transcribed_RNA"/>
</dbReference>
<evidence type="ECO:0000256" key="3">
    <source>
        <dbReference type="ARBA" id="ARBA00022692"/>
    </source>
</evidence>
<evidence type="ECO:0000256" key="1">
    <source>
        <dbReference type="ARBA" id="ARBA00004141"/>
    </source>
</evidence>